<evidence type="ECO:0000259" key="5">
    <source>
        <dbReference type="PROSITE" id="PS51371"/>
    </source>
</evidence>
<sequence length="283" mass="31557">MAAPLWDSRRREFAGLMTVTDFVDVLRWYHDNHGRNGAAIEGLASRSLSQVLEDDGAGALFTHATEARHQRVEVEGVLAENYGALVAVDANASLYEACDVMRRRRRRFLPVVAPDECGVLAVVTHVDILDFFVANFREERRLFDTPILDLGIGTFDSLATVTRDTHLRDVLALLADRDLSSVPVVDDRGAFNDLYSRSDITFLATATDANSVVANLATVVGEIIRQRRNDEPLHTCPTHASLGFVFQLFAEVKFRRLVFLDDDRRPVGVVSPRDLLAYFLDAP</sequence>
<proteinExistence type="inferred from homology"/>
<dbReference type="InterPro" id="IPR000644">
    <property type="entry name" value="CBS_dom"/>
</dbReference>
<dbReference type="Gene3D" id="3.10.580.10">
    <property type="entry name" value="CBS-domain"/>
    <property type="match status" value="2"/>
</dbReference>
<reference evidence="6" key="1">
    <citation type="submission" date="2023-01" db="EMBL/GenBank/DDBJ databases">
        <title>Metagenome sequencing of chrysophaentin producing Chrysophaeum taylorii.</title>
        <authorList>
            <person name="Davison J."/>
            <person name="Bewley C."/>
        </authorList>
    </citation>
    <scope>NUCLEOTIDE SEQUENCE</scope>
    <source>
        <strain evidence="6">NIES-1699</strain>
    </source>
</reference>
<dbReference type="InterPro" id="IPR046342">
    <property type="entry name" value="CBS_dom_sf"/>
</dbReference>
<dbReference type="SUPFAM" id="SSF54631">
    <property type="entry name" value="CBS-domain pair"/>
    <property type="match status" value="2"/>
</dbReference>
<evidence type="ECO:0000256" key="2">
    <source>
        <dbReference type="ARBA" id="ARBA00022737"/>
    </source>
</evidence>
<dbReference type="InterPro" id="IPR050511">
    <property type="entry name" value="AMPK_gamma/SDS23_families"/>
</dbReference>
<evidence type="ECO:0000256" key="4">
    <source>
        <dbReference type="PROSITE-ProRule" id="PRU00703"/>
    </source>
</evidence>
<name>A0AAD7UD58_9STRA</name>
<accession>A0AAD7UD58</accession>
<dbReference type="AlphaFoldDB" id="A0AAD7UD58"/>
<dbReference type="Proteomes" id="UP001230188">
    <property type="component" value="Unassembled WGS sequence"/>
</dbReference>
<gene>
    <name evidence="6" type="ORF">CTAYLR_005015</name>
</gene>
<feature type="domain" description="CBS" evidence="5">
    <location>
        <begin position="79"/>
        <end position="139"/>
    </location>
</feature>
<protein>
    <recommendedName>
        <fullName evidence="5">CBS domain-containing protein</fullName>
    </recommendedName>
</protein>
<evidence type="ECO:0000256" key="3">
    <source>
        <dbReference type="ARBA" id="ARBA00023122"/>
    </source>
</evidence>
<evidence type="ECO:0000256" key="1">
    <source>
        <dbReference type="ARBA" id="ARBA00006750"/>
    </source>
</evidence>
<keyword evidence="2" id="KW-0677">Repeat</keyword>
<dbReference type="SMART" id="SM00116">
    <property type="entry name" value="CBS"/>
    <property type="match status" value="3"/>
</dbReference>
<keyword evidence="7" id="KW-1185">Reference proteome</keyword>
<evidence type="ECO:0000313" key="6">
    <source>
        <dbReference type="EMBL" id="KAJ8601399.1"/>
    </source>
</evidence>
<comment type="caution">
    <text evidence="6">The sequence shown here is derived from an EMBL/GenBank/DDBJ whole genome shotgun (WGS) entry which is preliminary data.</text>
</comment>
<comment type="similarity">
    <text evidence="1">Belongs to the 5'-AMP-activated protein kinase gamma subunit family.</text>
</comment>
<organism evidence="6 7">
    <name type="scientific">Chrysophaeum taylorii</name>
    <dbReference type="NCBI Taxonomy" id="2483200"/>
    <lineage>
        <taxon>Eukaryota</taxon>
        <taxon>Sar</taxon>
        <taxon>Stramenopiles</taxon>
        <taxon>Ochrophyta</taxon>
        <taxon>Pelagophyceae</taxon>
        <taxon>Pelagomonadales</taxon>
        <taxon>Pelagomonadaceae</taxon>
        <taxon>Chrysophaeum</taxon>
    </lineage>
</organism>
<dbReference type="PROSITE" id="PS51371">
    <property type="entry name" value="CBS"/>
    <property type="match status" value="3"/>
</dbReference>
<keyword evidence="3 4" id="KW-0129">CBS domain</keyword>
<evidence type="ECO:0000313" key="7">
    <source>
        <dbReference type="Proteomes" id="UP001230188"/>
    </source>
</evidence>
<dbReference type="PANTHER" id="PTHR13780">
    <property type="entry name" value="AMP-ACTIVATED PROTEIN KINASE, GAMMA REGULATORY SUBUNIT"/>
    <property type="match status" value="1"/>
</dbReference>
<feature type="domain" description="CBS" evidence="5">
    <location>
        <begin position="229"/>
        <end position="283"/>
    </location>
</feature>
<dbReference type="PANTHER" id="PTHR13780:SF35">
    <property type="entry name" value="LD22662P"/>
    <property type="match status" value="1"/>
</dbReference>
<dbReference type="EMBL" id="JAQMWT010000435">
    <property type="protein sequence ID" value="KAJ8601399.1"/>
    <property type="molecule type" value="Genomic_DNA"/>
</dbReference>
<feature type="domain" description="CBS" evidence="5">
    <location>
        <begin position="152"/>
        <end position="212"/>
    </location>
</feature>
<dbReference type="Pfam" id="PF00571">
    <property type="entry name" value="CBS"/>
    <property type="match status" value="3"/>
</dbReference>